<dbReference type="PANTHER" id="PTHR43289">
    <property type="entry name" value="MITOGEN-ACTIVATED PROTEIN KINASE KINASE KINASE 20-RELATED"/>
    <property type="match status" value="1"/>
</dbReference>
<name>A0ABS7B0W0_9ACTN</name>
<evidence type="ECO:0000256" key="7">
    <source>
        <dbReference type="PROSITE-ProRule" id="PRU10141"/>
    </source>
</evidence>
<dbReference type="InterPro" id="IPR011009">
    <property type="entry name" value="Kinase-like_dom_sf"/>
</dbReference>
<keyword evidence="3" id="KW-0808">Transferase</keyword>
<evidence type="ECO:0000256" key="8">
    <source>
        <dbReference type="SAM" id="MobiDB-lite"/>
    </source>
</evidence>
<dbReference type="SUPFAM" id="SSF56112">
    <property type="entry name" value="Protein kinase-like (PK-like)"/>
    <property type="match status" value="1"/>
</dbReference>
<comment type="caution">
    <text evidence="11">The sequence shown here is derived from an EMBL/GenBank/DDBJ whole genome shotgun (WGS) entry which is preliminary data.</text>
</comment>
<feature type="domain" description="Protein kinase" evidence="10">
    <location>
        <begin position="12"/>
        <end position="267"/>
    </location>
</feature>
<dbReference type="InterPro" id="IPR008271">
    <property type="entry name" value="Ser/Thr_kinase_AS"/>
</dbReference>
<dbReference type="EC" id="2.7.11.1" evidence="1"/>
<dbReference type="PROSITE" id="PS00108">
    <property type="entry name" value="PROTEIN_KINASE_ST"/>
    <property type="match status" value="1"/>
</dbReference>
<keyword evidence="9" id="KW-0812">Transmembrane</keyword>
<feature type="compositionally biased region" description="Low complexity" evidence="8">
    <location>
        <begin position="594"/>
        <end position="622"/>
    </location>
</feature>
<dbReference type="SMART" id="SM00220">
    <property type="entry name" value="S_TKc"/>
    <property type="match status" value="1"/>
</dbReference>
<evidence type="ECO:0000313" key="12">
    <source>
        <dbReference type="Proteomes" id="UP001519863"/>
    </source>
</evidence>
<keyword evidence="6 7" id="KW-0067">ATP-binding</keyword>
<gene>
    <name evidence="11" type="ORF">KZ829_12810</name>
</gene>
<feature type="region of interest" description="Disordered" evidence="8">
    <location>
        <begin position="273"/>
        <end position="336"/>
    </location>
</feature>
<evidence type="ECO:0000256" key="9">
    <source>
        <dbReference type="SAM" id="Phobius"/>
    </source>
</evidence>
<evidence type="ECO:0000256" key="5">
    <source>
        <dbReference type="ARBA" id="ARBA00022777"/>
    </source>
</evidence>
<keyword evidence="9" id="KW-0472">Membrane</keyword>
<dbReference type="InterPro" id="IPR000719">
    <property type="entry name" value="Prot_kinase_dom"/>
</dbReference>
<dbReference type="PANTHER" id="PTHR43289:SF6">
    <property type="entry name" value="SERINE_THREONINE-PROTEIN KINASE NEKL-3"/>
    <property type="match status" value="1"/>
</dbReference>
<evidence type="ECO:0000259" key="10">
    <source>
        <dbReference type="PROSITE" id="PS50011"/>
    </source>
</evidence>
<keyword evidence="5 11" id="KW-0418">Kinase</keyword>
<evidence type="ECO:0000256" key="1">
    <source>
        <dbReference type="ARBA" id="ARBA00012513"/>
    </source>
</evidence>
<protein>
    <recommendedName>
        <fullName evidence="1">non-specific serine/threonine protein kinase</fullName>
        <ecNumber evidence="1">2.7.11.1</ecNumber>
    </recommendedName>
</protein>
<organism evidence="11 12">
    <name type="scientific">Actinoplanes hulinensis</name>
    <dbReference type="NCBI Taxonomy" id="1144547"/>
    <lineage>
        <taxon>Bacteria</taxon>
        <taxon>Bacillati</taxon>
        <taxon>Actinomycetota</taxon>
        <taxon>Actinomycetes</taxon>
        <taxon>Micromonosporales</taxon>
        <taxon>Micromonosporaceae</taxon>
        <taxon>Actinoplanes</taxon>
    </lineage>
</organism>
<dbReference type="Gene3D" id="1.10.510.10">
    <property type="entry name" value="Transferase(Phosphotransferase) domain 1"/>
    <property type="match status" value="1"/>
</dbReference>
<dbReference type="CDD" id="cd14014">
    <property type="entry name" value="STKc_PknB_like"/>
    <property type="match status" value="1"/>
</dbReference>
<evidence type="ECO:0000256" key="4">
    <source>
        <dbReference type="ARBA" id="ARBA00022741"/>
    </source>
</evidence>
<dbReference type="GO" id="GO:0016301">
    <property type="term" value="F:kinase activity"/>
    <property type="evidence" value="ECO:0007669"/>
    <property type="project" value="UniProtKB-KW"/>
</dbReference>
<dbReference type="EMBL" id="JAHXZI010000006">
    <property type="protein sequence ID" value="MBW6434615.1"/>
    <property type="molecule type" value="Genomic_DNA"/>
</dbReference>
<reference evidence="11 12" key="1">
    <citation type="journal article" date="2013" name="Antonie Van Leeuwenhoek">
        <title>Actinoplanes hulinensis sp. nov., a novel actinomycete isolated from soybean root (Glycine max (L.) Merr).</title>
        <authorList>
            <person name="Shen Y."/>
            <person name="Liu C."/>
            <person name="Wang X."/>
            <person name="Zhao J."/>
            <person name="Jia F."/>
            <person name="Zhang Y."/>
            <person name="Wang L."/>
            <person name="Yang D."/>
            <person name="Xiang W."/>
        </authorList>
    </citation>
    <scope>NUCLEOTIDE SEQUENCE [LARGE SCALE GENOMIC DNA]</scope>
    <source>
        <strain evidence="11 12">NEAU-M9</strain>
    </source>
</reference>
<dbReference type="InterPro" id="IPR017441">
    <property type="entry name" value="Protein_kinase_ATP_BS"/>
</dbReference>
<proteinExistence type="predicted"/>
<evidence type="ECO:0000256" key="3">
    <source>
        <dbReference type="ARBA" id="ARBA00022679"/>
    </source>
</evidence>
<dbReference type="PROSITE" id="PS50011">
    <property type="entry name" value="PROTEIN_KINASE_DOM"/>
    <property type="match status" value="1"/>
</dbReference>
<dbReference type="Proteomes" id="UP001519863">
    <property type="component" value="Unassembled WGS sequence"/>
</dbReference>
<dbReference type="Pfam" id="PF00069">
    <property type="entry name" value="Pkinase"/>
    <property type="match status" value="1"/>
</dbReference>
<sequence length="779" mass="80061">MPDAPVLLAGRYRLGESLGRGGMGQVWLARDETLQRDVAIKEIDQPLGGDGASSARRTLREARAAARISHPNVVQVYDVLQLDDRTWIVMEYVPSRSLREEIAEQGRLDPYRVARIGLDLLAALRTAHRLGVEHRDVKPANVLLADNGRVLLTDFGIAAVDDDGVISRSDILVGSPQFMAPERAQSVASGREADLWSLGATLYAAIEGHAPYQRGSTMATLAALATEEPDPSKHAGPLRPLLDGLLRKNPAIRLTAEDAESLLRTILANLSPESSRGVAGPIRRATGRVPHPRAESDPLPAAGAVGATGDGEPAGGRASVAATGPHRGAVPAAGQPAAVAGEGGTAGSNVVQAPVVVDEGGAAASDVAHNSAVEAGATAGDAQASEDKALSDEGAIVVGLSAAVAGGTNEDGRSGDAARSGLDAALDVDGGSGDAAGSELDAALDVGGGLGDATGLRHEAALDVGGRSMDAAGKGAREPDTVVDGAPPGGGAGDGGAPGGGAGDGSGAAETPTRVDGKPVGGASRVGGGVSRGVATFQGAAGRGEHSTVRTAPGRPRRLILVAAAIVVVLLTGGIWLITGRGGGTPASDEKEAGATATAGTPKATPSRAPESAPATQNAQAPSPSPSPEGDGRPVLPAGWELYTDRTGFSLYVPKGWRRTKEGTIVYFRGDGKVLGIDQTNKPRSNPVADWREQARNRVSGGDFPGYREVKIAAVDYFRKAADWEFTFNRGGARQHVNNRGTVVRDDKAYGFYWQTRDDVWDESRKDLQLVFDSFQPAR</sequence>
<dbReference type="Gene3D" id="3.30.200.20">
    <property type="entry name" value="Phosphorylase Kinase, domain 1"/>
    <property type="match status" value="1"/>
</dbReference>
<keyword evidence="4 7" id="KW-0547">Nucleotide-binding</keyword>
<feature type="binding site" evidence="7">
    <location>
        <position position="41"/>
    </location>
    <ligand>
        <name>ATP</name>
        <dbReference type="ChEBI" id="CHEBI:30616"/>
    </ligand>
</feature>
<feature type="region of interest" description="Disordered" evidence="8">
    <location>
        <begin position="469"/>
        <end position="531"/>
    </location>
</feature>
<evidence type="ECO:0000256" key="6">
    <source>
        <dbReference type="ARBA" id="ARBA00022840"/>
    </source>
</evidence>
<keyword evidence="12" id="KW-1185">Reference proteome</keyword>
<dbReference type="PROSITE" id="PS00107">
    <property type="entry name" value="PROTEIN_KINASE_ATP"/>
    <property type="match status" value="1"/>
</dbReference>
<feature type="transmembrane region" description="Helical" evidence="9">
    <location>
        <begin position="559"/>
        <end position="578"/>
    </location>
</feature>
<accession>A0ABS7B0W0</accession>
<feature type="compositionally biased region" description="Gly residues" evidence="8">
    <location>
        <begin position="487"/>
        <end position="506"/>
    </location>
</feature>
<evidence type="ECO:0000313" key="11">
    <source>
        <dbReference type="EMBL" id="MBW6434615.1"/>
    </source>
</evidence>
<evidence type="ECO:0000256" key="2">
    <source>
        <dbReference type="ARBA" id="ARBA00022527"/>
    </source>
</evidence>
<feature type="region of interest" description="Disordered" evidence="8">
    <location>
        <begin position="582"/>
        <end position="638"/>
    </location>
</feature>
<keyword evidence="2" id="KW-0723">Serine/threonine-protein kinase</keyword>
<keyword evidence="9" id="KW-1133">Transmembrane helix</keyword>